<protein>
    <submittedName>
        <fullName evidence="1">Glycosyl transferase family 2</fullName>
    </submittedName>
</protein>
<keyword evidence="2" id="KW-1185">Reference proteome</keyword>
<gene>
    <name evidence="1" type="ORF">ACFQE1_09780</name>
</gene>
<dbReference type="EMBL" id="JBHSWU010000242">
    <property type="protein sequence ID" value="MFC6724661.1"/>
    <property type="molecule type" value="Genomic_DNA"/>
</dbReference>
<sequence length="49" mass="5374">MEYVQERVTTLHDLGPADVDAATDRTAVVVPMTEREYAGLAAERVLAEL</sequence>
<feature type="non-terminal residue" evidence="1">
    <location>
        <position position="49"/>
    </location>
</feature>
<organism evidence="1 2">
    <name type="scientific">Halobium palmae</name>
    <dbReference type="NCBI Taxonomy" id="1776492"/>
    <lineage>
        <taxon>Archaea</taxon>
        <taxon>Methanobacteriati</taxon>
        <taxon>Methanobacteriota</taxon>
        <taxon>Stenosarchaea group</taxon>
        <taxon>Halobacteria</taxon>
        <taxon>Halobacteriales</taxon>
        <taxon>Haloferacaceae</taxon>
        <taxon>Halobium</taxon>
    </lineage>
</organism>
<keyword evidence="1" id="KW-0808">Transferase</keyword>
<proteinExistence type="predicted"/>
<comment type="caution">
    <text evidence="1">The sequence shown here is derived from an EMBL/GenBank/DDBJ whole genome shotgun (WGS) entry which is preliminary data.</text>
</comment>
<reference evidence="1 2" key="1">
    <citation type="journal article" date="2019" name="Int. J. Syst. Evol. Microbiol.">
        <title>The Global Catalogue of Microorganisms (GCM) 10K type strain sequencing project: providing services to taxonomists for standard genome sequencing and annotation.</title>
        <authorList>
            <consortium name="The Broad Institute Genomics Platform"/>
            <consortium name="The Broad Institute Genome Sequencing Center for Infectious Disease"/>
            <person name="Wu L."/>
            <person name="Ma J."/>
        </authorList>
    </citation>
    <scope>NUCLEOTIDE SEQUENCE [LARGE SCALE GENOMIC DNA]</scope>
    <source>
        <strain evidence="1 2">NBRC 111368</strain>
    </source>
</reference>
<dbReference type="Proteomes" id="UP001596328">
    <property type="component" value="Unassembled WGS sequence"/>
</dbReference>
<evidence type="ECO:0000313" key="1">
    <source>
        <dbReference type="EMBL" id="MFC6724661.1"/>
    </source>
</evidence>
<evidence type="ECO:0000313" key="2">
    <source>
        <dbReference type="Proteomes" id="UP001596328"/>
    </source>
</evidence>
<name>A0ABD5RZP0_9EURY</name>
<dbReference type="GO" id="GO:0016740">
    <property type="term" value="F:transferase activity"/>
    <property type="evidence" value="ECO:0007669"/>
    <property type="project" value="UniProtKB-KW"/>
</dbReference>
<dbReference type="AlphaFoldDB" id="A0ABD5RZP0"/>
<accession>A0ABD5RZP0</accession>